<dbReference type="Proteomes" id="UP000183788">
    <property type="component" value="Unassembled WGS sequence"/>
</dbReference>
<protein>
    <submittedName>
        <fullName evidence="1">Uncharacterized protein</fullName>
    </submittedName>
</protein>
<evidence type="ECO:0000313" key="4">
    <source>
        <dbReference type="Proteomes" id="UP001326715"/>
    </source>
</evidence>
<dbReference type="EMBL" id="FPIZ01000025">
    <property type="protein sequence ID" value="SFW85012.1"/>
    <property type="molecule type" value="Genomic_DNA"/>
</dbReference>
<evidence type="ECO:0000313" key="1">
    <source>
        <dbReference type="EMBL" id="SFW85012.1"/>
    </source>
</evidence>
<organism evidence="1 3">
    <name type="scientific">Chitinophaga sancti</name>
    <dbReference type="NCBI Taxonomy" id="1004"/>
    <lineage>
        <taxon>Bacteria</taxon>
        <taxon>Pseudomonadati</taxon>
        <taxon>Bacteroidota</taxon>
        <taxon>Chitinophagia</taxon>
        <taxon>Chitinophagales</taxon>
        <taxon>Chitinophagaceae</taxon>
        <taxon>Chitinophaga</taxon>
    </lineage>
</organism>
<evidence type="ECO:0000313" key="3">
    <source>
        <dbReference type="Proteomes" id="UP000183788"/>
    </source>
</evidence>
<evidence type="ECO:0000313" key="2">
    <source>
        <dbReference type="EMBL" id="WQG88944.1"/>
    </source>
</evidence>
<proteinExistence type="predicted"/>
<sequence>MAESKKQVVTPNATAAAYAKKAAENVIARTGQSTEAIVRSSFFTKSDIKSGAWKEQSSSSRPR</sequence>
<name>A0A1K1SLE3_9BACT</name>
<accession>A0A1K1SLE3</accession>
<dbReference type="RefSeq" id="WP_072364893.1">
    <property type="nucleotide sequence ID" value="NZ_CP139972.1"/>
</dbReference>
<reference evidence="2 4" key="2">
    <citation type="submission" date="2023-11" db="EMBL/GenBank/DDBJ databases">
        <title>MicrobeMod: A computational toolkit for identifying prokaryotic methylation and restriction-modification with nanopore sequencing.</title>
        <authorList>
            <person name="Crits-Christoph A."/>
            <person name="Kang S.C."/>
            <person name="Lee H."/>
            <person name="Ostrov N."/>
        </authorList>
    </citation>
    <scope>NUCLEOTIDE SEQUENCE [LARGE SCALE GENOMIC DNA]</scope>
    <source>
        <strain evidence="2 4">ATCC 23090</strain>
    </source>
</reference>
<dbReference type="EMBL" id="CP140154">
    <property type="protein sequence ID" value="WQG88944.1"/>
    <property type="molecule type" value="Genomic_DNA"/>
</dbReference>
<gene>
    <name evidence="1" type="ORF">SAMN05661012_05656</name>
    <name evidence="2" type="ORF">SR876_28855</name>
</gene>
<keyword evidence="4" id="KW-1185">Reference proteome</keyword>
<dbReference type="AlphaFoldDB" id="A0A1K1SLE3"/>
<dbReference type="Proteomes" id="UP001326715">
    <property type="component" value="Chromosome"/>
</dbReference>
<dbReference type="OrthoDB" id="9935196at2"/>
<reference evidence="1 3" key="1">
    <citation type="submission" date="2016-11" db="EMBL/GenBank/DDBJ databases">
        <authorList>
            <person name="Jaros S."/>
            <person name="Januszkiewicz K."/>
            <person name="Wedrychowicz H."/>
        </authorList>
    </citation>
    <scope>NUCLEOTIDE SEQUENCE [LARGE SCALE GENOMIC DNA]</scope>
    <source>
        <strain evidence="1 3">DSM 784</strain>
    </source>
</reference>